<evidence type="ECO:0000256" key="5">
    <source>
        <dbReference type="ARBA" id="ARBA00023277"/>
    </source>
</evidence>
<sequence>MKPQAPVSDGKSVSPPLSPPSSPRRLSRSYSRRLYRTKSSGSYLSASLVAFLLRRHGRFFFLLPLFYVSGLLMCLGTISVMRIRPLPGSLYRSGDVFRKLWPEMQSDGSNSSVLKLTTVWKNSRRLEGKKTCGNVKLHSGAPAKTAFLIVEANGGLNQQRSSICNAVAVAGLLNATLVIPLFQFHTVWQDPSVFGDIYDVDHFIRVLQDHVRVVRKLPQFLMEKFDHNASNIPNFRVKAWSPASYYTDAVYHVLKKHGVVRIVPFANRLALEVPPTMQYLRCLANYEALKFSVPIAAMSEQLVTRMVEKSSSTGGKYVSVHLRFEEDMVAFSCCEYDGGKEEKREMELVRERGWRGKFNRKGRTIRPDLNRISGRCPLTPLEVGMMLRGMGFTNNTPIYLASGKIYHEERNLIPLKQMFPLLQTKESLATPEELDSFKGYSSRLAALDYTVCLKSEVFVTTQGGNFPQFLMGHRRYLYHGHAKTIKPDKRKLVFLLQNTSISWTRFKDQMGKMLMESDLKGMAWRQNRQSIYEFPLPECDCVRGLGNSSRSQRHSRGAHRFGRVETAR</sequence>
<dbReference type="CDD" id="cd11299">
    <property type="entry name" value="O-FucT_plant"/>
    <property type="match status" value="1"/>
</dbReference>
<keyword evidence="8" id="KW-0812">Transmembrane</keyword>
<dbReference type="EMBL" id="JAINDJ010000006">
    <property type="protein sequence ID" value="KAG9444018.1"/>
    <property type="molecule type" value="Genomic_DNA"/>
</dbReference>
<dbReference type="AlphaFoldDB" id="A0AAV7E9V9"/>
<comment type="similarity">
    <text evidence="1">Belongs to the glycosyltransferase GT106 family.</text>
</comment>
<dbReference type="GO" id="GO:0016757">
    <property type="term" value="F:glycosyltransferase activity"/>
    <property type="evidence" value="ECO:0007669"/>
    <property type="project" value="UniProtKB-KW"/>
</dbReference>
<keyword evidence="8" id="KW-0472">Membrane</keyword>
<evidence type="ECO:0000256" key="4">
    <source>
        <dbReference type="ARBA" id="ARBA00023253"/>
    </source>
</evidence>
<evidence type="ECO:0000256" key="6">
    <source>
        <dbReference type="ARBA" id="ARBA00030350"/>
    </source>
</evidence>
<dbReference type="InterPro" id="IPR024709">
    <property type="entry name" value="FucosylTrfase_pln"/>
</dbReference>
<keyword evidence="8" id="KW-1133">Transmembrane helix</keyword>
<evidence type="ECO:0000313" key="9">
    <source>
        <dbReference type="EMBL" id="KAG9444018.1"/>
    </source>
</evidence>
<comment type="caution">
    <text evidence="9">The sequence shown here is derived from an EMBL/GenBank/DDBJ whole genome shotgun (WGS) entry which is preliminary data.</text>
</comment>
<keyword evidence="3" id="KW-0808">Transferase</keyword>
<keyword evidence="10" id="KW-1185">Reference proteome</keyword>
<dbReference type="PIRSF" id="PIRSF009360">
    <property type="entry name" value="UCP009360"/>
    <property type="match status" value="1"/>
</dbReference>
<keyword evidence="4" id="KW-0294">Fucose metabolism</keyword>
<feature type="transmembrane region" description="Helical" evidence="8">
    <location>
        <begin position="59"/>
        <end position="83"/>
    </location>
</feature>
<proteinExistence type="inferred from homology"/>
<feature type="region of interest" description="Disordered" evidence="7">
    <location>
        <begin position="547"/>
        <end position="568"/>
    </location>
</feature>
<dbReference type="Proteomes" id="UP000825729">
    <property type="component" value="Unassembled WGS sequence"/>
</dbReference>
<dbReference type="PANTHER" id="PTHR31288:SF8">
    <property type="entry name" value="O-FUCOSYLTRANSFERASE 10-RELATED"/>
    <property type="match status" value="1"/>
</dbReference>
<accession>A0AAV7E9V9</accession>
<evidence type="ECO:0000313" key="10">
    <source>
        <dbReference type="Proteomes" id="UP000825729"/>
    </source>
</evidence>
<reference evidence="9 10" key="1">
    <citation type="submission" date="2021-07" db="EMBL/GenBank/DDBJ databases">
        <title>The Aristolochia fimbriata genome: insights into angiosperm evolution, floral development and chemical biosynthesis.</title>
        <authorList>
            <person name="Jiao Y."/>
        </authorList>
    </citation>
    <scope>NUCLEOTIDE SEQUENCE [LARGE SCALE GENOMIC DNA]</scope>
    <source>
        <strain evidence="9">IBCAS-2021</strain>
        <tissue evidence="9">Leaf</tissue>
    </source>
</reference>
<protein>
    <recommendedName>
        <fullName evidence="6">O-fucosyltransferase family protein</fullName>
    </recommendedName>
</protein>
<keyword evidence="5" id="KW-0119">Carbohydrate metabolism</keyword>
<feature type="compositionally biased region" description="Basic residues" evidence="7">
    <location>
        <begin position="551"/>
        <end position="561"/>
    </location>
</feature>
<evidence type="ECO:0000256" key="3">
    <source>
        <dbReference type="ARBA" id="ARBA00022679"/>
    </source>
</evidence>
<evidence type="ECO:0000256" key="7">
    <source>
        <dbReference type="SAM" id="MobiDB-lite"/>
    </source>
</evidence>
<evidence type="ECO:0000256" key="2">
    <source>
        <dbReference type="ARBA" id="ARBA00022676"/>
    </source>
</evidence>
<dbReference type="Pfam" id="PF10250">
    <property type="entry name" value="O-FucT"/>
    <property type="match status" value="1"/>
</dbReference>
<dbReference type="InterPro" id="IPR019378">
    <property type="entry name" value="GDP-Fuc_O-FucTrfase"/>
</dbReference>
<dbReference type="PANTHER" id="PTHR31288">
    <property type="entry name" value="O-FUCOSYLTRANSFERASE FAMILY PROTEIN"/>
    <property type="match status" value="1"/>
</dbReference>
<evidence type="ECO:0000256" key="8">
    <source>
        <dbReference type="SAM" id="Phobius"/>
    </source>
</evidence>
<feature type="region of interest" description="Disordered" evidence="7">
    <location>
        <begin position="1"/>
        <end position="29"/>
    </location>
</feature>
<dbReference type="GO" id="GO:0006004">
    <property type="term" value="P:fucose metabolic process"/>
    <property type="evidence" value="ECO:0007669"/>
    <property type="project" value="UniProtKB-KW"/>
</dbReference>
<organism evidence="9 10">
    <name type="scientific">Aristolochia fimbriata</name>
    <name type="common">White veined hardy Dutchman's pipe vine</name>
    <dbReference type="NCBI Taxonomy" id="158543"/>
    <lineage>
        <taxon>Eukaryota</taxon>
        <taxon>Viridiplantae</taxon>
        <taxon>Streptophyta</taxon>
        <taxon>Embryophyta</taxon>
        <taxon>Tracheophyta</taxon>
        <taxon>Spermatophyta</taxon>
        <taxon>Magnoliopsida</taxon>
        <taxon>Magnoliidae</taxon>
        <taxon>Piperales</taxon>
        <taxon>Aristolochiaceae</taxon>
        <taxon>Aristolochia</taxon>
    </lineage>
</organism>
<name>A0AAV7E9V9_ARIFI</name>
<keyword evidence="2" id="KW-0328">Glycosyltransferase</keyword>
<gene>
    <name evidence="9" type="ORF">H6P81_015358</name>
</gene>
<evidence type="ECO:0000256" key="1">
    <source>
        <dbReference type="ARBA" id="ARBA00007737"/>
    </source>
</evidence>